<dbReference type="Proteomes" id="UP001562425">
    <property type="component" value="Unassembled WGS sequence"/>
</dbReference>
<name>A0ABD1DLX4_CULPP</name>
<protein>
    <submittedName>
        <fullName evidence="1">Uncharacterized protein</fullName>
    </submittedName>
</protein>
<proteinExistence type="predicted"/>
<dbReference type="EMBL" id="JBEHCU010005144">
    <property type="protein sequence ID" value="KAL1400749.1"/>
    <property type="molecule type" value="Genomic_DNA"/>
</dbReference>
<keyword evidence="2" id="KW-1185">Reference proteome</keyword>
<comment type="caution">
    <text evidence="1">The sequence shown here is derived from an EMBL/GenBank/DDBJ whole genome shotgun (WGS) entry which is preliminary data.</text>
</comment>
<sequence>MEKIVRKTFRWWGICYGCDQQVRGKNDDGTERDSLVLWQSTVVTERNQFKNGQFGDFDEKCHGSLDISKRKVLGMETAIVPFSPTSEFCQNRLKIAPGIPHEQISSRFRGLRRPCISYRGGHLYESFPPSSLIKVGSGE</sequence>
<reference evidence="1 2" key="1">
    <citation type="submission" date="2024-05" db="EMBL/GenBank/DDBJ databases">
        <title>Culex pipiens pipiens assembly and annotation.</title>
        <authorList>
            <person name="Alout H."/>
            <person name="Durand T."/>
        </authorList>
    </citation>
    <scope>NUCLEOTIDE SEQUENCE [LARGE SCALE GENOMIC DNA]</scope>
    <source>
        <strain evidence="1">HA-2024</strain>
        <tissue evidence="1">Whole body</tissue>
    </source>
</reference>
<gene>
    <name evidence="1" type="ORF">pipiens_007177</name>
</gene>
<dbReference type="AlphaFoldDB" id="A0ABD1DLX4"/>
<evidence type="ECO:0000313" key="2">
    <source>
        <dbReference type="Proteomes" id="UP001562425"/>
    </source>
</evidence>
<evidence type="ECO:0000313" key="1">
    <source>
        <dbReference type="EMBL" id="KAL1400749.1"/>
    </source>
</evidence>
<organism evidence="1 2">
    <name type="scientific">Culex pipiens pipiens</name>
    <name type="common">Northern house mosquito</name>
    <dbReference type="NCBI Taxonomy" id="38569"/>
    <lineage>
        <taxon>Eukaryota</taxon>
        <taxon>Metazoa</taxon>
        <taxon>Ecdysozoa</taxon>
        <taxon>Arthropoda</taxon>
        <taxon>Hexapoda</taxon>
        <taxon>Insecta</taxon>
        <taxon>Pterygota</taxon>
        <taxon>Neoptera</taxon>
        <taxon>Endopterygota</taxon>
        <taxon>Diptera</taxon>
        <taxon>Nematocera</taxon>
        <taxon>Culicoidea</taxon>
        <taxon>Culicidae</taxon>
        <taxon>Culicinae</taxon>
        <taxon>Culicini</taxon>
        <taxon>Culex</taxon>
        <taxon>Culex</taxon>
    </lineage>
</organism>
<accession>A0ABD1DLX4</accession>